<dbReference type="AlphaFoldDB" id="A0A0F9V233"/>
<comment type="caution">
    <text evidence="2">The sequence shown here is derived from an EMBL/GenBank/DDBJ whole genome shotgun (WGS) entry which is preliminary data.</text>
</comment>
<dbReference type="GO" id="GO:0016787">
    <property type="term" value="F:hydrolase activity"/>
    <property type="evidence" value="ECO:0007669"/>
    <property type="project" value="InterPro"/>
</dbReference>
<evidence type="ECO:0000259" key="1">
    <source>
        <dbReference type="Pfam" id="PF00149"/>
    </source>
</evidence>
<reference evidence="2" key="1">
    <citation type="journal article" date="2015" name="Nature">
        <title>Complex archaea that bridge the gap between prokaryotes and eukaryotes.</title>
        <authorList>
            <person name="Spang A."/>
            <person name="Saw J.H."/>
            <person name="Jorgensen S.L."/>
            <person name="Zaremba-Niedzwiedzka K."/>
            <person name="Martijn J."/>
            <person name="Lind A.E."/>
            <person name="van Eijk R."/>
            <person name="Schleper C."/>
            <person name="Guy L."/>
            <person name="Ettema T.J."/>
        </authorList>
    </citation>
    <scope>NUCLEOTIDE SEQUENCE</scope>
</reference>
<dbReference type="EMBL" id="LAZR01000471">
    <property type="protein sequence ID" value="KKN67576.1"/>
    <property type="molecule type" value="Genomic_DNA"/>
</dbReference>
<accession>A0A0F9V233</accession>
<protein>
    <recommendedName>
        <fullName evidence="1">Calcineurin-like phosphoesterase domain-containing protein</fullName>
    </recommendedName>
</protein>
<gene>
    <name evidence="2" type="ORF">LCGC14_0460310</name>
</gene>
<dbReference type="Pfam" id="PF00149">
    <property type="entry name" value="Metallophos"/>
    <property type="match status" value="1"/>
</dbReference>
<evidence type="ECO:0000313" key="2">
    <source>
        <dbReference type="EMBL" id="KKN67576.1"/>
    </source>
</evidence>
<dbReference type="InterPro" id="IPR050535">
    <property type="entry name" value="DNA_Repair-Maintenance_Comp"/>
</dbReference>
<dbReference type="InterPro" id="IPR004843">
    <property type="entry name" value="Calcineurin-like_PHP"/>
</dbReference>
<dbReference type="InterPro" id="IPR029052">
    <property type="entry name" value="Metallo-depent_PP-like"/>
</dbReference>
<proteinExistence type="predicted"/>
<sequence length="390" mass="43198">MPTHPSYRALFLGDVHMSNKLPHARTGADGITDRLKDQIRMWEDLERYRSKNGIDHVWILGDLFDRALVDAATLTATVKALVRIASAGGVVRIVPGNHDTDDPKASRFVVDALDSMGLDGLISYGGILDGVGVVDGIFPFSDWLTLWPMPFAPIADNRDYLAKIAPKVAKTPGSVLLMHNSVVGARHMGWTCDAGLEADEVCAGFDAVLSSHFHTAQEFGPCGRYLGAPMQFGFGDEGEERGFWDVTFRPSKKGPVKIDWELVHVFAPEFWTVKWEDLATAGGDDDPLEQVREGDYVLIEVKATAAEFEKLRRSVDMHVEDLEEQGFKVKVHHDVVYHHETRLEATDGGAEIAGPDRLMLEYVEHVGVTKGMDRENLLAVGRKIHEEATR</sequence>
<dbReference type="PANTHER" id="PTHR30337:SF8">
    <property type="entry name" value="BLL4141 PROTEIN"/>
    <property type="match status" value="1"/>
</dbReference>
<feature type="domain" description="Calcineurin-like phosphoesterase" evidence="1">
    <location>
        <begin position="8"/>
        <end position="215"/>
    </location>
</feature>
<dbReference type="SUPFAM" id="SSF56300">
    <property type="entry name" value="Metallo-dependent phosphatases"/>
    <property type="match status" value="1"/>
</dbReference>
<dbReference type="PANTHER" id="PTHR30337">
    <property type="entry name" value="COMPONENT OF ATP-DEPENDENT DSDNA EXONUCLEASE"/>
    <property type="match status" value="1"/>
</dbReference>
<organism evidence="2">
    <name type="scientific">marine sediment metagenome</name>
    <dbReference type="NCBI Taxonomy" id="412755"/>
    <lineage>
        <taxon>unclassified sequences</taxon>
        <taxon>metagenomes</taxon>
        <taxon>ecological metagenomes</taxon>
    </lineage>
</organism>
<name>A0A0F9V233_9ZZZZ</name>
<dbReference type="Gene3D" id="3.60.21.10">
    <property type="match status" value="1"/>
</dbReference>